<comment type="caution">
    <text evidence="2">The sequence shown here is derived from an EMBL/GenBank/DDBJ whole genome shotgun (WGS) entry which is preliminary data.</text>
</comment>
<accession>A0ABQ8DB42</accession>
<feature type="region of interest" description="Disordered" evidence="1">
    <location>
        <begin position="167"/>
        <end position="199"/>
    </location>
</feature>
<reference evidence="2 3" key="1">
    <citation type="submission" date="2021-05" db="EMBL/GenBank/DDBJ databases">
        <title>Genome Assembly of Synthetic Allotetraploid Brassica napus Reveals Homoeologous Exchanges between Subgenomes.</title>
        <authorList>
            <person name="Davis J.T."/>
        </authorList>
    </citation>
    <scope>NUCLEOTIDE SEQUENCE [LARGE SCALE GENOMIC DNA]</scope>
    <source>
        <strain evidence="3">cv. Da-Ae</strain>
        <tissue evidence="2">Seedling</tissue>
    </source>
</reference>
<name>A0ABQ8DB42_BRANA</name>
<evidence type="ECO:0000313" key="3">
    <source>
        <dbReference type="Proteomes" id="UP000824890"/>
    </source>
</evidence>
<feature type="non-terminal residue" evidence="2">
    <location>
        <position position="255"/>
    </location>
</feature>
<organism evidence="2 3">
    <name type="scientific">Brassica napus</name>
    <name type="common">Rape</name>
    <dbReference type="NCBI Taxonomy" id="3708"/>
    <lineage>
        <taxon>Eukaryota</taxon>
        <taxon>Viridiplantae</taxon>
        <taxon>Streptophyta</taxon>
        <taxon>Embryophyta</taxon>
        <taxon>Tracheophyta</taxon>
        <taxon>Spermatophyta</taxon>
        <taxon>Magnoliopsida</taxon>
        <taxon>eudicotyledons</taxon>
        <taxon>Gunneridae</taxon>
        <taxon>Pentapetalae</taxon>
        <taxon>rosids</taxon>
        <taxon>malvids</taxon>
        <taxon>Brassicales</taxon>
        <taxon>Brassicaceae</taxon>
        <taxon>Brassiceae</taxon>
        <taxon>Brassica</taxon>
    </lineage>
</organism>
<evidence type="ECO:0000313" key="2">
    <source>
        <dbReference type="EMBL" id="KAH0926433.1"/>
    </source>
</evidence>
<proteinExistence type="predicted"/>
<gene>
    <name evidence="2" type="ORF">HID58_018689</name>
</gene>
<dbReference type="EMBL" id="JAGKQM010000005">
    <property type="protein sequence ID" value="KAH0926433.1"/>
    <property type="molecule type" value="Genomic_DNA"/>
</dbReference>
<keyword evidence="3" id="KW-1185">Reference proteome</keyword>
<protein>
    <submittedName>
        <fullName evidence="2">Uncharacterized protein</fullName>
    </submittedName>
</protein>
<dbReference type="Proteomes" id="UP000824890">
    <property type="component" value="Unassembled WGS sequence"/>
</dbReference>
<evidence type="ECO:0000256" key="1">
    <source>
        <dbReference type="SAM" id="MobiDB-lite"/>
    </source>
</evidence>
<sequence>MKLSLRGRVSDLGSFPICATLHRLCSFPALPRNRESPSVGSLRHRRDLFHSHSSASMAFSSEPVYLLLCSSFYLEFPTVLCSLFHEKYQLLQPSNLLSPAQPDLKLIYVSTAGSVIYAPEMVSCGGYSQTHPGSNSFTDFQSQTTGGLVSSTSHVFGPVNIKCSSHLGTVPTETPPPPDPPDSSIINQPPKANKITSSSATLFHNPIRQKLTPTSPVTLTIMVKFTQTSSRQGRERSSPTSSFQERIFFPQVLFV</sequence>